<evidence type="ECO:0000313" key="2">
    <source>
        <dbReference type="Proteomes" id="UP000615455"/>
    </source>
</evidence>
<accession>A0ABQ1EZW0</accession>
<protein>
    <submittedName>
        <fullName evidence="1">Uncharacterized protein</fullName>
    </submittedName>
</protein>
<evidence type="ECO:0000313" key="1">
    <source>
        <dbReference type="EMBL" id="GFZ95244.1"/>
    </source>
</evidence>
<dbReference type="Proteomes" id="UP000615455">
    <property type="component" value="Unassembled WGS sequence"/>
</dbReference>
<name>A0ABQ1EZW0_9BACL</name>
<comment type="caution">
    <text evidence="1">The sequence shown here is derived from an EMBL/GenBank/DDBJ whole genome shotgun (WGS) entry which is preliminary data.</text>
</comment>
<proteinExistence type="predicted"/>
<reference evidence="2" key="1">
    <citation type="journal article" date="2019" name="Int. J. Syst. Evol. Microbiol.">
        <title>The Global Catalogue of Microorganisms (GCM) 10K type strain sequencing project: providing services to taxonomists for standard genome sequencing and annotation.</title>
        <authorList>
            <consortium name="The Broad Institute Genomics Platform"/>
            <consortium name="The Broad Institute Genome Sequencing Center for Infectious Disease"/>
            <person name="Wu L."/>
            <person name="Ma J."/>
        </authorList>
    </citation>
    <scope>NUCLEOTIDE SEQUENCE [LARGE SCALE GENOMIC DNA]</scope>
    <source>
        <strain evidence="2">CGMCC 1.15043</strain>
    </source>
</reference>
<organism evidence="1 2">
    <name type="scientific">Paenibacillus marchantiophytorum</name>
    <dbReference type="NCBI Taxonomy" id="1619310"/>
    <lineage>
        <taxon>Bacteria</taxon>
        <taxon>Bacillati</taxon>
        <taxon>Bacillota</taxon>
        <taxon>Bacilli</taxon>
        <taxon>Bacillales</taxon>
        <taxon>Paenibacillaceae</taxon>
        <taxon>Paenibacillus</taxon>
    </lineage>
</organism>
<sequence>MKTAPPPPGLFSTDIGLSIALVSVNTLAIVRAVISQPPPAPDGAMILSAFTGYEDAVWFAPLPHAANETANMLIDVTFKDAVMTFFIK</sequence>
<keyword evidence="2" id="KW-1185">Reference proteome</keyword>
<dbReference type="EMBL" id="BMHE01000029">
    <property type="protein sequence ID" value="GFZ95244.1"/>
    <property type="molecule type" value="Genomic_DNA"/>
</dbReference>
<gene>
    <name evidence="1" type="ORF">GCM10008018_46940</name>
</gene>